<keyword evidence="5" id="KW-0997">Cell inner membrane</keyword>
<dbReference type="SUPFAM" id="SSF55785">
    <property type="entry name" value="PYP-like sensor domain (PAS domain)"/>
    <property type="match status" value="1"/>
</dbReference>
<evidence type="ECO:0000259" key="19">
    <source>
        <dbReference type="PROSITE" id="PS50112"/>
    </source>
</evidence>
<accession>A0A1T2KXL5</accession>
<dbReference type="Pfam" id="PF02518">
    <property type="entry name" value="HATPase_c"/>
    <property type="match status" value="1"/>
</dbReference>
<evidence type="ECO:0000256" key="6">
    <source>
        <dbReference type="ARBA" id="ARBA00022553"/>
    </source>
</evidence>
<dbReference type="SUPFAM" id="SSF103190">
    <property type="entry name" value="Sensory domain-like"/>
    <property type="match status" value="1"/>
</dbReference>
<dbReference type="SMART" id="SM00388">
    <property type="entry name" value="HisKA"/>
    <property type="match status" value="1"/>
</dbReference>
<evidence type="ECO:0000256" key="7">
    <source>
        <dbReference type="ARBA" id="ARBA00022679"/>
    </source>
</evidence>
<dbReference type="SMART" id="SM00091">
    <property type="entry name" value="PAS"/>
    <property type="match status" value="1"/>
</dbReference>
<evidence type="ECO:0000256" key="1">
    <source>
        <dbReference type="ARBA" id="ARBA00000085"/>
    </source>
</evidence>
<dbReference type="Gene3D" id="1.10.287.130">
    <property type="match status" value="1"/>
</dbReference>
<feature type="coiled-coil region" evidence="16">
    <location>
        <begin position="479"/>
        <end position="516"/>
    </location>
</feature>
<keyword evidence="21" id="KW-1185">Reference proteome</keyword>
<feature type="domain" description="Histidine kinase" evidence="18">
    <location>
        <begin position="525"/>
        <end position="738"/>
    </location>
</feature>
<evidence type="ECO:0000256" key="9">
    <source>
        <dbReference type="ARBA" id="ARBA00022741"/>
    </source>
</evidence>
<evidence type="ECO:0000256" key="3">
    <source>
        <dbReference type="ARBA" id="ARBA00012438"/>
    </source>
</evidence>
<dbReference type="CDD" id="cd00130">
    <property type="entry name" value="PAS"/>
    <property type="match status" value="1"/>
</dbReference>
<keyword evidence="7" id="KW-0808">Transferase</keyword>
<dbReference type="Gene3D" id="6.10.250.3020">
    <property type="match status" value="1"/>
</dbReference>
<evidence type="ECO:0000259" key="18">
    <source>
        <dbReference type="PROSITE" id="PS50109"/>
    </source>
</evidence>
<proteinExistence type="predicted"/>
<dbReference type="NCBIfam" id="TIGR00229">
    <property type="entry name" value="sensory_box"/>
    <property type="match status" value="1"/>
</dbReference>
<keyword evidence="6" id="KW-0597">Phosphoprotein</keyword>
<keyword evidence="9" id="KW-0547">Nucleotide-binding</keyword>
<dbReference type="Pfam" id="PF00512">
    <property type="entry name" value="HisKA"/>
    <property type="match status" value="1"/>
</dbReference>
<dbReference type="RefSeq" id="WP_078485833.1">
    <property type="nucleotide sequence ID" value="NZ_MPRJ01000007.1"/>
</dbReference>
<dbReference type="InterPro" id="IPR003594">
    <property type="entry name" value="HATPase_dom"/>
</dbReference>
<dbReference type="InterPro" id="IPR035965">
    <property type="entry name" value="PAS-like_dom_sf"/>
</dbReference>
<dbReference type="FunFam" id="3.30.450.20:FF:000127">
    <property type="entry name" value="C4-dicarboxylate transport sensor protein"/>
    <property type="match status" value="1"/>
</dbReference>
<dbReference type="FunFam" id="1.10.287.130:FF:000049">
    <property type="entry name" value="C4-dicarboxylate transport sensor protein DctB"/>
    <property type="match status" value="1"/>
</dbReference>
<dbReference type="InterPro" id="IPR005467">
    <property type="entry name" value="His_kinase_dom"/>
</dbReference>
<protein>
    <recommendedName>
        <fullName evidence="15">C4-dicarboxylate transport sensor protein DctB</fullName>
        <ecNumber evidence="3">2.7.13.3</ecNumber>
    </recommendedName>
</protein>
<evidence type="ECO:0000256" key="10">
    <source>
        <dbReference type="ARBA" id="ARBA00022777"/>
    </source>
</evidence>
<dbReference type="GO" id="GO:0000155">
    <property type="term" value="F:phosphorelay sensor kinase activity"/>
    <property type="evidence" value="ECO:0007669"/>
    <property type="project" value="InterPro"/>
</dbReference>
<dbReference type="AlphaFoldDB" id="A0A1T2KXL5"/>
<comment type="catalytic activity">
    <reaction evidence="1">
        <text>ATP + protein L-histidine = ADP + protein N-phospho-L-histidine.</text>
        <dbReference type="EC" id="2.7.13.3"/>
    </reaction>
</comment>
<evidence type="ECO:0000256" key="8">
    <source>
        <dbReference type="ARBA" id="ARBA00022692"/>
    </source>
</evidence>
<dbReference type="PANTHER" id="PTHR43065">
    <property type="entry name" value="SENSOR HISTIDINE KINASE"/>
    <property type="match status" value="1"/>
</dbReference>
<evidence type="ECO:0000256" key="12">
    <source>
        <dbReference type="ARBA" id="ARBA00022989"/>
    </source>
</evidence>
<dbReference type="SUPFAM" id="SSF47384">
    <property type="entry name" value="Homodimeric domain of signal transducing histidine kinase"/>
    <property type="match status" value="1"/>
</dbReference>
<dbReference type="InterPro" id="IPR000014">
    <property type="entry name" value="PAS"/>
</dbReference>
<feature type="transmembrane region" description="Helical" evidence="17">
    <location>
        <begin position="300"/>
        <end position="322"/>
    </location>
</feature>
<keyword evidence="12 17" id="KW-1133">Transmembrane helix</keyword>
<keyword evidence="13" id="KW-0902">Two-component regulatory system</keyword>
<evidence type="ECO:0000256" key="5">
    <source>
        <dbReference type="ARBA" id="ARBA00022519"/>
    </source>
</evidence>
<dbReference type="InterPro" id="IPR004358">
    <property type="entry name" value="Sig_transdc_His_kin-like_C"/>
</dbReference>
<dbReference type="EC" id="2.7.13.3" evidence="3"/>
<evidence type="ECO:0000256" key="15">
    <source>
        <dbReference type="ARBA" id="ARBA00073143"/>
    </source>
</evidence>
<evidence type="ECO:0000256" key="17">
    <source>
        <dbReference type="SAM" id="Phobius"/>
    </source>
</evidence>
<dbReference type="GO" id="GO:0005886">
    <property type="term" value="C:plasma membrane"/>
    <property type="evidence" value="ECO:0007669"/>
    <property type="project" value="UniProtKB-SubCell"/>
</dbReference>
<dbReference type="EMBL" id="MPRJ01000007">
    <property type="protein sequence ID" value="OOZ37583.1"/>
    <property type="molecule type" value="Genomic_DNA"/>
</dbReference>
<keyword evidence="16" id="KW-0175">Coiled coil</keyword>
<dbReference type="Gene3D" id="3.30.565.10">
    <property type="entry name" value="Histidine kinase-like ATPase, C-terminal domain"/>
    <property type="match status" value="1"/>
</dbReference>
<dbReference type="SMART" id="SM00387">
    <property type="entry name" value="HATPase_c"/>
    <property type="match status" value="1"/>
</dbReference>
<dbReference type="GO" id="GO:0005524">
    <property type="term" value="F:ATP binding"/>
    <property type="evidence" value="ECO:0007669"/>
    <property type="project" value="UniProtKB-KW"/>
</dbReference>
<dbReference type="OrthoDB" id="1931120at2"/>
<organism evidence="20 21">
    <name type="scientific">Solemya velesiana gill symbiont</name>
    <dbReference type="NCBI Taxonomy" id="1918948"/>
    <lineage>
        <taxon>Bacteria</taxon>
        <taxon>Pseudomonadati</taxon>
        <taxon>Pseudomonadota</taxon>
        <taxon>Gammaproteobacteria</taxon>
        <taxon>sulfur-oxidizing symbionts</taxon>
    </lineage>
</organism>
<feature type="domain" description="PAS" evidence="19">
    <location>
        <begin position="345"/>
        <end position="415"/>
    </location>
</feature>
<evidence type="ECO:0000256" key="2">
    <source>
        <dbReference type="ARBA" id="ARBA00004429"/>
    </source>
</evidence>
<evidence type="ECO:0000313" key="20">
    <source>
        <dbReference type="EMBL" id="OOZ37583.1"/>
    </source>
</evidence>
<keyword evidence="10" id="KW-0418">Kinase</keyword>
<keyword evidence="11" id="KW-0067">ATP-binding</keyword>
<comment type="subcellular location">
    <subcellularLocation>
        <location evidence="2">Cell inner membrane</location>
        <topology evidence="2">Multi-pass membrane protein</topology>
    </subcellularLocation>
</comment>
<dbReference type="SUPFAM" id="SSF55874">
    <property type="entry name" value="ATPase domain of HSP90 chaperone/DNA topoisomerase II/histidine kinase"/>
    <property type="match status" value="1"/>
</dbReference>
<dbReference type="InterPro" id="IPR003661">
    <property type="entry name" value="HisK_dim/P_dom"/>
</dbReference>
<gene>
    <name evidence="20" type="ORF">BOW51_01865</name>
</gene>
<evidence type="ECO:0000256" key="4">
    <source>
        <dbReference type="ARBA" id="ARBA00022475"/>
    </source>
</evidence>
<dbReference type="PROSITE" id="PS50112">
    <property type="entry name" value="PAS"/>
    <property type="match status" value="1"/>
</dbReference>
<dbReference type="PROSITE" id="PS50109">
    <property type="entry name" value="HIS_KIN"/>
    <property type="match status" value="1"/>
</dbReference>
<keyword evidence="8 17" id="KW-0812">Transmembrane</keyword>
<keyword evidence="4" id="KW-1003">Cell membrane</keyword>
<keyword evidence="14 17" id="KW-0472">Membrane</keyword>
<evidence type="ECO:0000256" key="14">
    <source>
        <dbReference type="ARBA" id="ARBA00023136"/>
    </source>
</evidence>
<dbReference type="Gene3D" id="3.30.450.20">
    <property type="entry name" value="PAS domain"/>
    <property type="match status" value="3"/>
</dbReference>
<sequence length="745" mass="83701">MPSQLDALIRGQRTSRILLLALGFSIALMLWQIARWTEETALAELHERSSTQLSFYVASLQGQLQKYEFLPELLATNKQLVKLLENPGDRDLTDALNRYLETINRISDASDTYLMNDAGLTIAASNWQSERPFVGRNFSYRPYFKEAMKGHLGRYFALGTTSQKRGYYFAYPVRSMERILGAVVIKINMAPNEEKWSRSEDEFLVTDPDGVIFITTNKGWRYKTLGPLPDEVLERIRASRRYSDAELSSLGAVTLTAAQGRLIRPAETGRTEYLSLEQMMPEAGWKVHILADTSQVGVRVTWSVLTAAVIFGIAVLFVMFLMQRHKRLRERERFERQAKKNLELNEARIRAILEGAQAGVLTMNDQGLIEFANSRAQELFGYQQKELSGHSFIAFFAESQKNEAEKTLHAAETGVVVRELDARHKDGSIFPVELSVGSLKLHDGRKRIATIHDISFAKRQEAELRQAHDLLEVRVAERTRDLSETNVRLIREIEEHQRTEAALRQAQDELIQAAKMAALGQMATGISHELNQPLAAIRSYADNARALIDHERKEDATWNLTQISELTERMAQISSQLKVFSRKTKGRLVSVSLTAAIDHSLGILASRIKETQAEILKQMPETELYVMADMVQLEQVLINLIGNALQAVEPQSERRVEIVAVSSDDSVAITIRDTGSGIAPDHLPRVFDPFFTTKEEGCGLGLGLSISHRIVESINGELMANNYMDGGAIFTLTLPSVETPEEKTG</sequence>
<evidence type="ECO:0000256" key="11">
    <source>
        <dbReference type="ARBA" id="ARBA00022840"/>
    </source>
</evidence>
<evidence type="ECO:0000256" key="13">
    <source>
        <dbReference type="ARBA" id="ARBA00023012"/>
    </source>
</evidence>
<comment type="caution">
    <text evidence="20">The sequence shown here is derived from an EMBL/GenBank/DDBJ whole genome shotgun (WGS) entry which is preliminary data.</text>
</comment>
<name>A0A1T2KXL5_9GAMM</name>
<feature type="transmembrane region" description="Helical" evidence="17">
    <location>
        <begin position="17"/>
        <end position="34"/>
    </location>
</feature>
<reference evidence="20 21" key="1">
    <citation type="submission" date="2016-11" db="EMBL/GenBank/DDBJ databases">
        <title>Mixed transmission modes and dynamic genome evolution in an obligate animal-bacterial symbiosis.</title>
        <authorList>
            <person name="Russell S.L."/>
            <person name="Corbett-Detig R.B."/>
            <person name="Cavanaugh C.M."/>
        </authorList>
    </citation>
    <scope>NUCLEOTIDE SEQUENCE [LARGE SCALE GENOMIC DNA]</scope>
    <source>
        <strain evidence="20">Se-Cadez</strain>
    </source>
</reference>
<dbReference type="PANTHER" id="PTHR43065:SF46">
    <property type="entry name" value="C4-DICARBOXYLATE TRANSPORT SENSOR PROTEIN DCTB"/>
    <property type="match status" value="1"/>
</dbReference>
<dbReference type="InterPro" id="IPR036097">
    <property type="entry name" value="HisK_dim/P_sf"/>
</dbReference>
<dbReference type="Proteomes" id="UP000190896">
    <property type="component" value="Unassembled WGS sequence"/>
</dbReference>
<dbReference type="PRINTS" id="PR00344">
    <property type="entry name" value="BCTRLSENSOR"/>
</dbReference>
<dbReference type="CDD" id="cd00082">
    <property type="entry name" value="HisKA"/>
    <property type="match status" value="1"/>
</dbReference>
<dbReference type="InterPro" id="IPR036890">
    <property type="entry name" value="HATPase_C_sf"/>
</dbReference>
<dbReference type="Pfam" id="PF13426">
    <property type="entry name" value="PAS_9"/>
    <property type="match status" value="1"/>
</dbReference>
<evidence type="ECO:0000256" key="16">
    <source>
        <dbReference type="SAM" id="Coils"/>
    </source>
</evidence>
<evidence type="ECO:0000313" key="21">
    <source>
        <dbReference type="Proteomes" id="UP000190896"/>
    </source>
</evidence>
<dbReference type="InterPro" id="IPR029151">
    <property type="entry name" value="Sensor-like_sf"/>
</dbReference>